<protein>
    <submittedName>
        <fullName evidence="2">GNAT family N-acetyltransferase</fullName>
    </submittedName>
</protein>
<dbReference type="InterPro" id="IPR038740">
    <property type="entry name" value="BioF2-like_GNAT_dom"/>
</dbReference>
<evidence type="ECO:0000313" key="2">
    <source>
        <dbReference type="EMBL" id="QTC88872.1"/>
    </source>
</evidence>
<dbReference type="SUPFAM" id="SSF55729">
    <property type="entry name" value="Acyl-CoA N-acyltransferases (Nat)"/>
    <property type="match status" value="1"/>
</dbReference>
<proteinExistence type="predicted"/>
<reference evidence="2 3" key="1">
    <citation type="submission" date="2020-09" db="EMBL/GenBank/DDBJ databases">
        <title>Brevundimonas sp. LVF1 isolated from an oligotrophic pond in Goettingen, Germany.</title>
        <authorList>
            <person name="Friedrich I."/>
            <person name="Klassen A."/>
            <person name="Neubauer H."/>
            <person name="Schneider D."/>
            <person name="Hertel R."/>
            <person name="Daniel R."/>
        </authorList>
    </citation>
    <scope>NUCLEOTIDE SEQUENCE [LARGE SCALE GENOMIC DNA]</scope>
    <source>
        <strain evidence="2 3">LVF1</strain>
    </source>
</reference>
<dbReference type="EMBL" id="CP062006">
    <property type="protein sequence ID" value="QTC88872.1"/>
    <property type="molecule type" value="Genomic_DNA"/>
</dbReference>
<gene>
    <name evidence="2" type="ORF">IFE19_05920</name>
</gene>
<evidence type="ECO:0000259" key="1">
    <source>
        <dbReference type="Pfam" id="PF13480"/>
    </source>
</evidence>
<dbReference type="RefSeq" id="WP_207826362.1">
    <property type="nucleotide sequence ID" value="NZ_CP062006.1"/>
</dbReference>
<evidence type="ECO:0000313" key="3">
    <source>
        <dbReference type="Proteomes" id="UP000663942"/>
    </source>
</evidence>
<dbReference type="Proteomes" id="UP000663942">
    <property type="component" value="Chromosome"/>
</dbReference>
<keyword evidence="3" id="KW-1185">Reference proteome</keyword>
<sequence length="380" mass="41430">MSGALTVETRDLERLTADERVQWAAWQAADPDLASPYFRVEFAEIAAQVSPDSAVAVFRRGDEVVGYFPFQKRGGAVLPIAAPMNDYHGVIGPKAERPSLAEVAHLLGGARFSVSGWVGEAEGAMLGESFRTTIPEEGGYDAWYAARRQAFGKYFKDKERARRSMAAEFGAVEVQIGLRDGALLDELIVLKREQYRRTGRHDIFACGWTRDLLHALMAADYPDFGASLAVLRAGGRIAAMEYSLHAGRRFHFWFPAYVPELARCSPGIMLSMETIRLGAELGYRDFDYGFGGETYKRYFCDTVQTVAEASIMKPGLNAVLGEAGASLLALAGKPALIDSVRRRWNVIEACETDTAGRLRGAALAARTALSKAAGRAKAAS</sequence>
<dbReference type="Gene3D" id="3.40.630.30">
    <property type="match status" value="1"/>
</dbReference>
<name>A0ABX7SMD8_9CAUL</name>
<feature type="domain" description="BioF2-like acetyltransferase" evidence="1">
    <location>
        <begin position="156"/>
        <end position="297"/>
    </location>
</feature>
<accession>A0ABX7SMD8</accession>
<dbReference type="InterPro" id="IPR016181">
    <property type="entry name" value="Acyl_CoA_acyltransferase"/>
</dbReference>
<dbReference type="Pfam" id="PF13480">
    <property type="entry name" value="Acetyltransf_6"/>
    <property type="match status" value="1"/>
</dbReference>
<organism evidence="2 3">
    <name type="scientific">Brevundimonas pondensis</name>
    <dbReference type="NCBI Taxonomy" id="2774189"/>
    <lineage>
        <taxon>Bacteria</taxon>
        <taxon>Pseudomonadati</taxon>
        <taxon>Pseudomonadota</taxon>
        <taxon>Alphaproteobacteria</taxon>
        <taxon>Caulobacterales</taxon>
        <taxon>Caulobacteraceae</taxon>
        <taxon>Brevundimonas</taxon>
    </lineage>
</organism>